<keyword evidence="2" id="KW-1185">Reference proteome</keyword>
<name>A0A8J2WRV4_9CRUS</name>
<sequence>MENLDFKELWWRSELLPNPFGLARFCSIDGTVPKIYVIKTCFVNVIKYWAIKRLGGPVQNV</sequence>
<proteinExistence type="predicted"/>
<evidence type="ECO:0000313" key="2">
    <source>
        <dbReference type="Proteomes" id="UP000789390"/>
    </source>
</evidence>
<accession>A0A8J2WRV4</accession>
<evidence type="ECO:0000313" key="1">
    <source>
        <dbReference type="EMBL" id="CAH0113323.1"/>
    </source>
</evidence>
<reference evidence="1" key="1">
    <citation type="submission" date="2021-11" db="EMBL/GenBank/DDBJ databases">
        <authorList>
            <person name="Schell T."/>
        </authorList>
    </citation>
    <scope>NUCLEOTIDE SEQUENCE</scope>
    <source>
        <strain evidence="1">M5</strain>
    </source>
</reference>
<comment type="caution">
    <text evidence="1">The sequence shown here is derived from an EMBL/GenBank/DDBJ whole genome shotgun (WGS) entry which is preliminary data.</text>
</comment>
<organism evidence="1 2">
    <name type="scientific">Daphnia galeata</name>
    <dbReference type="NCBI Taxonomy" id="27404"/>
    <lineage>
        <taxon>Eukaryota</taxon>
        <taxon>Metazoa</taxon>
        <taxon>Ecdysozoa</taxon>
        <taxon>Arthropoda</taxon>
        <taxon>Crustacea</taxon>
        <taxon>Branchiopoda</taxon>
        <taxon>Diplostraca</taxon>
        <taxon>Cladocera</taxon>
        <taxon>Anomopoda</taxon>
        <taxon>Daphniidae</taxon>
        <taxon>Daphnia</taxon>
    </lineage>
</organism>
<dbReference type="AlphaFoldDB" id="A0A8J2WRV4"/>
<gene>
    <name evidence="1" type="ORF">DGAL_LOCUS17208</name>
</gene>
<dbReference type="EMBL" id="CAKKLH010000337">
    <property type="protein sequence ID" value="CAH0113323.1"/>
    <property type="molecule type" value="Genomic_DNA"/>
</dbReference>
<dbReference type="Proteomes" id="UP000789390">
    <property type="component" value="Unassembled WGS sequence"/>
</dbReference>
<protein>
    <submittedName>
        <fullName evidence="1">Uncharacterized protein</fullName>
    </submittedName>
</protein>